<organism evidence="1">
    <name type="scientific">Rhipicephalus pulchellus</name>
    <name type="common">Yellow backed tick</name>
    <name type="synonym">Dermacentor pulchellus</name>
    <dbReference type="NCBI Taxonomy" id="72859"/>
    <lineage>
        <taxon>Eukaryota</taxon>
        <taxon>Metazoa</taxon>
        <taxon>Ecdysozoa</taxon>
        <taxon>Arthropoda</taxon>
        <taxon>Chelicerata</taxon>
        <taxon>Arachnida</taxon>
        <taxon>Acari</taxon>
        <taxon>Parasitiformes</taxon>
        <taxon>Ixodida</taxon>
        <taxon>Ixodoidea</taxon>
        <taxon>Ixodidae</taxon>
        <taxon>Rhipicephalinae</taxon>
        <taxon>Rhipicephalus</taxon>
        <taxon>Rhipicephalus</taxon>
    </lineage>
</organism>
<dbReference type="EMBL" id="GACK01002511">
    <property type="protein sequence ID" value="JAA62523.1"/>
    <property type="molecule type" value="mRNA"/>
</dbReference>
<feature type="non-terminal residue" evidence="1">
    <location>
        <position position="1"/>
    </location>
</feature>
<reference evidence="1" key="1">
    <citation type="submission" date="2012-11" db="EMBL/GenBank/DDBJ databases">
        <authorList>
            <person name="Lucero-Rivera Y.E."/>
            <person name="Tovar-Ramirez D."/>
        </authorList>
    </citation>
    <scope>NUCLEOTIDE SEQUENCE</scope>
    <source>
        <tissue evidence="1">Salivary gland</tissue>
    </source>
</reference>
<reference evidence="1" key="2">
    <citation type="journal article" date="2015" name="J. Proteomics">
        <title>Sexual differences in the sialomes of the zebra tick, Rhipicephalus pulchellus.</title>
        <authorList>
            <person name="Tan A.W."/>
            <person name="Francischetti I.M."/>
            <person name="Slovak M."/>
            <person name="Kini R.M."/>
            <person name="Ribeiro J.M."/>
        </authorList>
    </citation>
    <scope>NUCLEOTIDE SEQUENCE</scope>
    <source>
        <tissue evidence="1">Salivary gland</tissue>
    </source>
</reference>
<sequence>KQDISKLEGVQRKAITFIFNKYGPHDSPTVLMETAGIDTLQCRAKIARLKFMHLLIHNKVNIYVTQLITSLQTRPTRHNHTQMLTEYTFHTACFRNSFFPLDIREWNNLPLHIIESTSLT</sequence>
<name>L7MGX9_RHIPC</name>
<accession>L7MGX9</accession>
<dbReference type="AlphaFoldDB" id="L7MGX9"/>
<protein>
    <submittedName>
        <fullName evidence="1">Putative tick transposon</fullName>
    </submittedName>
</protein>
<evidence type="ECO:0000313" key="1">
    <source>
        <dbReference type="EMBL" id="JAA62523.1"/>
    </source>
</evidence>
<proteinExistence type="evidence at transcript level"/>